<dbReference type="AlphaFoldDB" id="A0A1B7X995"/>
<proteinExistence type="predicted"/>
<dbReference type="RefSeq" id="WP_066858236.1">
    <property type="nucleotide sequence ID" value="NZ_JXMS01000034.1"/>
</dbReference>
<dbReference type="EMBL" id="JXMS01000034">
    <property type="protein sequence ID" value="OBQ45959.1"/>
    <property type="molecule type" value="Genomic_DNA"/>
</dbReference>
<dbReference type="PATRIC" id="fig|1560234.3.peg.2320"/>
<dbReference type="Pfam" id="PF09474">
    <property type="entry name" value="Type_III_YscX"/>
    <property type="match status" value="1"/>
</dbReference>
<name>A0A1B7X995_9BACT</name>
<reference evidence="1 2" key="1">
    <citation type="submission" date="2015-01" db="EMBL/GenBank/DDBJ databases">
        <title>Desulfovibrio sp. JC271 draft genome sequence.</title>
        <authorList>
            <person name="Shivani Y."/>
            <person name="Subhash Y."/>
            <person name="Sasikala C."/>
            <person name="Ramana C.V."/>
        </authorList>
    </citation>
    <scope>NUCLEOTIDE SEQUENCE [LARGE SCALE GENOMIC DNA]</scope>
    <source>
        <strain evidence="1 2">JC271</strain>
    </source>
</reference>
<dbReference type="Proteomes" id="UP000091979">
    <property type="component" value="Unassembled WGS sequence"/>
</dbReference>
<keyword evidence="2" id="KW-1185">Reference proteome</keyword>
<dbReference type="InterPro" id="IPR012672">
    <property type="entry name" value="T3SS_YscX"/>
</dbReference>
<comment type="caution">
    <text evidence="1">The sequence shown here is derived from an EMBL/GenBank/DDBJ whole genome shotgun (WGS) entry which is preliminary data.</text>
</comment>
<dbReference type="STRING" id="1560234.SP90_15185"/>
<accession>A0A1B7X995</accession>
<evidence type="ECO:0000313" key="2">
    <source>
        <dbReference type="Proteomes" id="UP000091979"/>
    </source>
</evidence>
<organism evidence="1 2">
    <name type="scientific">Halodesulfovibrio spirochaetisodalis</name>
    <dbReference type="NCBI Taxonomy" id="1560234"/>
    <lineage>
        <taxon>Bacteria</taxon>
        <taxon>Pseudomonadati</taxon>
        <taxon>Thermodesulfobacteriota</taxon>
        <taxon>Desulfovibrionia</taxon>
        <taxon>Desulfovibrionales</taxon>
        <taxon>Desulfovibrionaceae</taxon>
        <taxon>Halodesulfovibrio</taxon>
    </lineage>
</organism>
<protein>
    <submittedName>
        <fullName evidence="1">Uncharacterized protein</fullName>
    </submittedName>
</protein>
<sequence>MGTEIKPFITFNHGIEQVSAAVTAKSEMPQAANVPPQLSTSFRSLEEVFKNNGIESEVASFLTPSVPDPALLLPENFGRELRSALQQVSGQISSEAERGLAQELDEAVNNQQFLHMFKNLVVSG</sequence>
<dbReference type="OrthoDB" id="9833828at2"/>
<gene>
    <name evidence="1" type="ORF">SP90_15185</name>
</gene>
<evidence type="ECO:0000313" key="1">
    <source>
        <dbReference type="EMBL" id="OBQ45959.1"/>
    </source>
</evidence>